<evidence type="ECO:0000256" key="1">
    <source>
        <dbReference type="SAM" id="MobiDB-lite"/>
    </source>
</evidence>
<dbReference type="PANTHER" id="PTHR22734">
    <property type="entry name" value="U3 SMALL NUCLEOLAR RIBONUCLEOPROTEIN PROTEIN IMP4"/>
    <property type="match status" value="1"/>
</dbReference>
<dbReference type="GO" id="GO:0030687">
    <property type="term" value="C:preribosome, large subunit precursor"/>
    <property type="evidence" value="ECO:0007669"/>
    <property type="project" value="TreeGrafter"/>
</dbReference>
<dbReference type="PROSITE" id="PS50833">
    <property type="entry name" value="BRIX"/>
    <property type="match status" value="1"/>
</dbReference>
<dbReference type="GO" id="GO:0000470">
    <property type="term" value="P:maturation of LSU-rRNA"/>
    <property type="evidence" value="ECO:0007669"/>
    <property type="project" value="TreeGrafter"/>
</dbReference>
<feature type="domain" description="Brix" evidence="2">
    <location>
        <begin position="92"/>
        <end position="275"/>
    </location>
</feature>
<name>A0A2R5GTI3_9STRA</name>
<dbReference type="GO" id="GO:0005730">
    <property type="term" value="C:nucleolus"/>
    <property type="evidence" value="ECO:0007669"/>
    <property type="project" value="TreeGrafter"/>
</dbReference>
<dbReference type="SMART" id="SM00879">
    <property type="entry name" value="Brix"/>
    <property type="match status" value="1"/>
</dbReference>
<dbReference type="InParanoid" id="A0A2R5GTI3"/>
<organism evidence="3 4">
    <name type="scientific">Hondaea fermentalgiana</name>
    <dbReference type="NCBI Taxonomy" id="2315210"/>
    <lineage>
        <taxon>Eukaryota</taxon>
        <taxon>Sar</taxon>
        <taxon>Stramenopiles</taxon>
        <taxon>Bigyra</taxon>
        <taxon>Labyrinthulomycetes</taxon>
        <taxon>Thraustochytrida</taxon>
        <taxon>Thraustochytriidae</taxon>
        <taxon>Hondaea</taxon>
    </lineage>
</organism>
<dbReference type="InterPro" id="IPR007109">
    <property type="entry name" value="Brix"/>
</dbReference>
<comment type="caution">
    <text evidence="3">The sequence shown here is derived from an EMBL/GenBank/DDBJ whole genome shotgun (WGS) entry which is preliminary data.</text>
</comment>
<dbReference type="SUPFAM" id="SSF52954">
    <property type="entry name" value="Class II aaRS ABD-related"/>
    <property type="match status" value="1"/>
</dbReference>
<dbReference type="InterPro" id="IPR044281">
    <property type="entry name" value="IMP4/RPF1"/>
</dbReference>
<keyword evidence="4" id="KW-1185">Reference proteome</keyword>
<proteinExistence type="predicted"/>
<protein>
    <submittedName>
        <fullName evidence="3">Ribosome production factor 1</fullName>
    </submittedName>
</protein>
<evidence type="ECO:0000259" key="2">
    <source>
        <dbReference type="PROSITE" id="PS50833"/>
    </source>
</evidence>
<feature type="region of interest" description="Disordered" evidence="1">
    <location>
        <begin position="1"/>
        <end position="73"/>
    </location>
</feature>
<reference evidence="3 4" key="1">
    <citation type="submission" date="2017-12" db="EMBL/GenBank/DDBJ databases">
        <title>Sequencing, de novo assembly and annotation of complete genome of a new Thraustochytrid species, strain FCC1311.</title>
        <authorList>
            <person name="Sedici K."/>
            <person name="Godart F."/>
            <person name="Aiese Cigliano R."/>
            <person name="Sanseverino W."/>
            <person name="Barakat M."/>
            <person name="Ortet P."/>
            <person name="Marechal E."/>
            <person name="Cagnac O."/>
            <person name="Amato A."/>
        </authorList>
    </citation>
    <scope>NUCLEOTIDE SEQUENCE [LARGE SCALE GENOMIC DNA]</scope>
</reference>
<dbReference type="PANTHER" id="PTHR22734:SF3">
    <property type="entry name" value="RIBOSOME PRODUCTION FACTOR 1"/>
    <property type="match status" value="1"/>
</dbReference>
<dbReference type="GO" id="GO:0000460">
    <property type="term" value="P:maturation of 5.8S rRNA"/>
    <property type="evidence" value="ECO:0007669"/>
    <property type="project" value="TreeGrafter"/>
</dbReference>
<dbReference type="FunCoup" id="A0A2R5GTI3">
    <property type="interactions" value="126"/>
</dbReference>
<dbReference type="Gene3D" id="3.40.50.10480">
    <property type="entry name" value="Probable brix-domain ribosomal biogenesis protein"/>
    <property type="match status" value="1"/>
</dbReference>
<dbReference type="GO" id="GO:0042134">
    <property type="term" value="F:rRNA primary transcript binding"/>
    <property type="evidence" value="ECO:0007669"/>
    <property type="project" value="InterPro"/>
</dbReference>
<dbReference type="Pfam" id="PF04427">
    <property type="entry name" value="Brix"/>
    <property type="match status" value="1"/>
</dbReference>
<accession>A0A2R5GTI3</accession>
<dbReference type="OrthoDB" id="10253204at2759"/>
<dbReference type="AlphaFoldDB" id="A0A2R5GTI3"/>
<feature type="compositionally biased region" description="Basic residues" evidence="1">
    <location>
        <begin position="10"/>
        <end position="19"/>
    </location>
</feature>
<gene>
    <name evidence="3" type="ORF">FCC1311_092822</name>
</gene>
<evidence type="ECO:0000313" key="4">
    <source>
        <dbReference type="Proteomes" id="UP000241890"/>
    </source>
</evidence>
<dbReference type="Proteomes" id="UP000241890">
    <property type="component" value="Unassembled WGS sequence"/>
</dbReference>
<evidence type="ECO:0000313" key="3">
    <source>
        <dbReference type="EMBL" id="GBG33058.1"/>
    </source>
</evidence>
<feature type="compositionally biased region" description="Basic and acidic residues" evidence="1">
    <location>
        <begin position="20"/>
        <end position="30"/>
    </location>
</feature>
<sequence>MVHVNDIRNKAKRAQIRQKLKVDKEKAKQERKLKRKREAQELGEDAPPKQVPKTQDSTREADNTVVAPDDEEVLADEEQDEFSEYFANLKKPKIMITTRPRPSSSLFKFISDLMLMFPNSFFYPRRTFGLSDIKKWAHNKKFTHLLVLGEKANACNQMLVAHLPIGPTMLFKISNVTHAKDIRGHANKSDHLPEIILNRFQTRLGHRVGRFLGSMFQHEPEFRGRNVVTFHNQRDFIFVRHHRYQFSETGEKAKLHEIGPRFTMKMRWIMADAFDTEHGEYEWVHKRKQEETSRRKFAL</sequence>
<dbReference type="EMBL" id="BEYU01000141">
    <property type="protein sequence ID" value="GBG33058.1"/>
    <property type="molecule type" value="Genomic_DNA"/>
</dbReference>